<dbReference type="Gene3D" id="3.30.300.30">
    <property type="match status" value="1"/>
</dbReference>
<evidence type="ECO:0000313" key="3">
    <source>
        <dbReference type="EMBL" id="TLH73720.1"/>
    </source>
</evidence>
<comment type="caution">
    <text evidence="3">The sequence shown here is derived from an EMBL/GenBank/DDBJ whole genome shotgun (WGS) entry which is preliminary data.</text>
</comment>
<dbReference type="PROSITE" id="PS00455">
    <property type="entry name" value="AMP_BINDING"/>
    <property type="match status" value="1"/>
</dbReference>
<proteinExistence type="inferred from homology"/>
<dbReference type="SUPFAM" id="SSF56801">
    <property type="entry name" value="Acetyl-CoA synthetase-like"/>
    <property type="match status" value="1"/>
</dbReference>
<dbReference type="InterPro" id="IPR000873">
    <property type="entry name" value="AMP-dep_synth/lig_dom"/>
</dbReference>
<dbReference type="Gene3D" id="3.40.50.12780">
    <property type="entry name" value="N-terminal domain of ligase-like"/>
    <property type="match status" value="1"/>
</dbReference>
<reference evidence="3 4" key="1">
    <citation type="submission" date="2018-01" db="EMBL/GenBank/DDBJ databases">
        <title>Comparative genomics of Mycobacterium mucogenicum and Mycobacterium neoaurum clade members emphasizing tRNA and non-coding RNA.</title>
        <authorList>
            <person name="Behra P.R.K."/>
            <person name="Pettersson B.M.F."/>
            <person name="Das S."/>
            <person name="Dasgupta S."/>
            <person name="Kirsebom L.A."/>
        </authorList>
    </citation>
    <scope>NUCLEOTIDE SEQUENCE [LARGE SCALE GENOMIC DNA]</scope>
    <source>
        <strain evidence="3 4">DSM 45104</strain>
    </source>
</reference>
<keyword evidence="4" id="KW-1185">Reference proteome</keyword>
<evidence type="ECO:0000313" key="4">
    <source>
        <dbReference type="Proteomes" id="UP000309984"/>
    </source>
</evidence>
<keyword evidence="2" id="KW-0436">Ligase</keyword>
<dbReference type="AlphaFoldDB" id="A0A7I7ZPA2"/>
<dbReference type="GO" id="GO:0031956">
    <property type="term" value="F:medium-chain fatty acid-CoA ligase activity"/>
    <property type="evidence" value="ECO:0007669"/>
    <property type="project" value="TreeGrafter"/>
</dbReference>
<dbReference type="InterPro" id="IPR045851">
    <property type="entry name" value="AMP-bd_C_sf"/>
</dbReference>
<dbReference type="Proteomes" id="UP000309984">
    <property type="component" value="Unassembled WGS sequence"/>
</dbReference>
<protein>
    <submittedName>
        <fullName evidence="3">Acyl-CoA synthetase</fullName>
    </submittedName>
</protein>
<organism evidence="3 4">
    <name type="scientific">Mycolicibacterium phocaicum</name>
    <dbReference type="NCBI Taxonomy" id="319706"/>
    <lineage>
        <taxon>Bacteria</taxon>
        <taxon>Bacillati</taxon>
        <taxon>Actinomycetota</taxon>
        <taxon>Actinomycetes</taxon>
        <taxon>Mycobacteriales</taxon>
        <taxon>Mycobacteriaceae</taxon>
        <taxon>Mycolicibacterium</taxon>
    </lineage>
</organism>
<name>A0A7I7ZPA2_9MYCO</name>
<dbReference type="PANTHER" id="PTHR43201:SF5">
    <property type="entry name" value="MEDIUM-CHAIN ACYL-COA LIGASE ACSF2, MITOCHONDRIAL"/>
    <property type="match status" value="1"/>
</dbReference>
<dbReference type="Pfam" id="PF00501">
    <property type="entry name" value="AMP-binding"/>
    <property type="match status" value="1"/>
</dbReference>
<dbReference type="InterPro" id="IPR042099">
    <property type="entry name" value="ANL_N_sf"/>
</dbReference>
<dbReference type="RefSeq" id="WP_138247998.1">
    <property type="nucleotide sequence ID" value="NZ_AP022616.1"/>
</dbReference>
<evidence type="ECO:0000256" key="1">
    <source>
        <dbReference type="ARBA" id="ARBA00006432"/>
    </source>
</evidence>
<dbReference type="EMBL" id="POTM01000012">
    <property type="protein sequence ID" value="TLH73720.1"/>
    <property type="molecule type" value="Genomic_DNA"/>
</dbReference>
<dbReference type="InterPro" id="IPR025110">
    <property type="entry name" value="AMP-bd_C"/>
</dbReference>
<dbReference type="PANTHER" id="PTHR43201">
    <property type="entry name" value="ACYL-COA SYNTHETASE"/>
    <property type="match status" value="1"/>
</dbReference>
<accession>A0A7I7ZPA2</accession>
<dbReference type="GO" id="GO:0006631">
    <property type="term" value="P:fatty acid metabolic process"/>
    <property type="evidence" value="ECO:0007669"/>
    <property type="project" value="TreeGrafter"/>
</dbReference>
<dbReference type="InterPro" id="IPR020845">
    <property type="entry name" value="AMP-binding_CS"/>
</dbReference>
<comment type="similarity">
    <text evidence="1">Belongs to the ATP-dependent AMP-binding enzyme family.</text>
</comment>
<dbReference type="Pfam" id="PF13193">
    <property type="entry name" value="AMP-binding_C"/>
    <property type="match status" value="1"/>
</dbReference>
<sequence>MFPGTHALTTPDKPAVIMAGSGRQLTYRELDDRSRRLAVALADLGLVKGDVIAMLSDNDAECFVIYWAALRSGLYLTAVNFHLTAAEVAYIVDDCGAKVLIADGGLGELAEQVRARVPAVEHAYSFGAVLNGFASYPDLLASAGDRRPADQPRGSDMLYSSGTTGRPKGIKPPLLPIQVDEPGDPITGLLGTAFGMTADDVYLSPAPIYHAAPLRWCGAVQAIGGTVVVLERFKAESTLDAIQQYRATAVQVVPTMFVRMLQMSAEARASYDVSSLRLAIHAAAPCPPDVKQAMIDWWGPILVEYYSSTEACGFTVINSAEWLTKRGSVGRSMLGPVHICGDDGTELPTGEAGLVYFERDVRPFEYHNDPAKTKEAEHPDHSNWTTVGDIGYVDADGYLFLTDRKSFMIIAGGVNIYPQEVEDALALHPAVFDVAVIGVPDPAMGQQVKAVVQLRDGVAPSAELAEQIITHARTKVAAFKAPKSVDFVDSLPRTPTGKLVKRTLVQQYAAAPAG</sequence>
<gene>
    <name evidence="3" type="ORF">C1S79_03780</name>
</gene>
<evidence type="ECO:0000256" key="2">
    <source>
        <dbReference type="ARBA" id="ARBA00022598"/>
    </source>
</evidence>